<feature type="region of interest" description="Disordered" evidence="1">
    <location>
        <begin position="116"/>
        <end position="144"/>
    </location>
</feature>
<evidence type="ECO:0000313" key="3">
    <source>
        <dbReference type="EMBL" id="GAA4181500.1"/>
    </source>
</evidence>
<protein>
    <submittedName>
        <fullName evidence="3">VWA domain-containing protein</fullName>
    </submittedName>
</protein>
<evidence type="ECO:0000313" key="4">
    <source>
        <dbReference type="Proteomes" id="UP001501079"/>
    </source>
</evidence>
<comment type="caution">
    <text evidence="3">The sequence shown here is derived from an EMBL/GenBank/DDBJ whole genome shotgun (WGS) entry which is preliminary data.</text>
</comment>
<dbReference type="InterPro" id="IPR036465">
    <property type="entry name" value="vWFA_dom_sf"/>
</dbReference>
<dbReference type="PANTHER" id="PTHR39338:SF6">
    <property type="entry name" value="BLL5662 PROTEIN"/>
    <property type="match status" value="1"/>
</dbReference>
<dbReference type="Pfam" id="PF05762">
    <property type="entry name" value="VWA_CoxE"/>
    <property type="match status" value="1"/>
</dbReference>
<name>A0ABP8AC40_9MICO</name>
<sequence length="414" mass="45186">MPEPDAAADTRAFAVDTAAFAVAFAAALRRAGLPVTPDRSAWLVEALRLIPPRTRGELYWASRAVFVTAHEQLPRFDAVFDTVFGGAVDLSDSRGDPNAPSSDTIRRRAAIDWHPLAPSSSQTSDGPTPPASPGDGDGADDDPARTDAVLLAASREERLHETSFAALAADELARMRRLAEALVLATPLRPGRRERRTPHERDRLDLRRTVRAARRTGGDAVRLLRTTPRPTPRRLVILCDVSASMEPYTRAYLSFMQAAVITSRAEAFVFATRLTRLTRHLTVRDPDLALERATGGAEDWAGGTRLADGIRSFIDEYGRRGAARGAVVVVISDGWAQDDPADIARQLARLARLAHRIVWVNPRKAAPGYRPLTGGMAAALPYCDAFVSGHSFAALHELVRVIAADEPYRKRRTE</sequence>
<reference evidence="4" key="1">
    <citation type="journal article" date="2019" name="Int. J. Syst. Evol. Microbiol.">
        <title>The Global Catalogue of Microorganisms (GCM) 10K type strain sequencing project: providing services to taxonomists for standard genome sequencing and annotation.</title>
        <authorList>
            <consortium name="The Broad Institute Genomics Platform"/>
            <consortium name="The Broad Institute Genome Sequencing Center for Infectious Disease"/>
            <person name="Wu L."/>
            <person name="Ma J."/>
        </authorList>
    </citation>
    <scope>NUCLEOTIDE SEQUENCE [LARGE SCALE GENOMIC DNA]</scope>
    <source>
        <strain evidence="4">JCM 17591</strain>
    </source>
</reference>
<evidence type="ECO:0000256" key="1">
    <source>
        <dbReference type="SAM" id="MobiDB-lite"/>
    </source>
</evidence>
<evidence type="ECO:0000259" key="2">
    <source>
        <dbReference type="SMART" id="SM00327"/>
    </source>
</evidence>
<accession>A0ABP8AC40</accession>
<dbReference type="SUPFAM" id="SSF53300">
    <property type="entry name" value="vWA-like"/>
    <property type="match status" value="1"/>
</dbReference>
<dbReference type="RefSeq" id="WP_344757227.1">
    <property type="nucleotide sequence ID" value="NZ_BAABBW010000007.1"/>
</dbReference>
<dbReference type="PIRSF" id="PIRSF010256">
    <property type="entry name" value="CoxE_vWa"/>
    <property type="match status" value="1"/>
</dbReference>
<feature type="domain" description="VWFA" evidence="2">
    <location>
        <begin position="232"/>
        <end position="400"/>
    </location>
</feature>
<organism evidence="3 4">
    <name type="scientific">Gryllotalpicola koreensis</name>
    <dbReference type="NCBI Taxonomy" id="993086"/>
    <lineage>
        <taxon>Bacteria</taxon>
        <taxon>Bacillati</taxon>
        <taxon>Actinomycetota</taxon>
        <taxon>Actinomycetes</taxon>
        <taxon>Micrococcales</taxon>
        <taxon>Microbacteriaceae</taxon>
        <taxon>Gryllotalpicola</taxon>
    </lineage>
</organism>
<keyword evidence="4" id="KW-1185">Reference proteome</keyword>
<gene>
    <name evidence="3" type="ORF">GCM10022287_36840</name>
</gene>
<dbReference type="InterPro" id="IPR002035">
    <property type="entry name" value="VWF_A"/>
</dbReference>
<dbReference type="Gene3D" id="3.40.50.410">
    <property type="entry name" value="von Willebrand factor, type A domain"/>
    <property type="match status" value="1"/>
</dbReference>
<dbReference type="EMBL" id="BAABBW010000007">
    <property type="protein sequence ID" value="GAA4181500.1"/>
    <property type="molecule type" value="Genomic_DNA"/>
</dbReference>
<dbReference type="SMART" id="SM00327">
    <property type="entry name" value="VWA"/>
    <property type="match status" value="1"/>
</dbReference>
<dbReference type="InterPro" id="IPR008912">
    <property type="entry name" value="Uncharacterised_CoxE"/>
</dbReference>
<dbReference type="Proteomes" id="UP001501079">
    <property type="component" value="Unassembled WGS sequence"/>
</dbReference>
<dbReference type="PANTHER" id="PTHR39338">
    <property type="entry name" value="BLL5662 PROTEIN-RELATED"/>
    <property type="match status" value="1"/>
</dbReference>
<proteinExistence type="predicted"/>
<dbReference type="InterPro" id="IPR011195">
    <property type="entry name" value="UCP010256"/>
</dbReference>
<dbReference type="CDD" id="cd00198">
    <property type="entry name" value="vWFA"/>
    <property type="match status" value="1"/>
</dbReference>